<keyword evidence="3" id="KW-1185">Reference proteome</keyword>
<dbReference type="Pfam" id="PF01609">
    <property type="entry name" value="DDE_Tnp_1"/>
    <property type="match status" value="1"/>
</dbReference>
<gene>
    <name evidence="2" type="ORF">BCR15_11895</name>
</gene>
<evidence type="ECO:0000259" key="1">
    <source>
        <dbReference type="Pfam" id="PF01609"/>
    </source>
</evidence>
<feature type="domain" description="Transposase IS4-like" evidence="1">
    <location>
        <begin position="169"/>
        <end position="441"/>
    </location>
</feature>
<dbReference type="SUPFAM" id="SSF53098">
    <property type="entry name" value="Ribonuclease H-like"/>
    <property type="match status" value="1"/>
</dbReference>
<reference evidence="3" key="1">
    <citation type="submission" date="2016-07" db="EMBL/GenBank/DDBJ databases">
        <authorList>
            <person name="Florea S."/>
            <person name="Webb J.S."/>
            <person name="Jaromczyk J."/>
            <person name="Schardl C.L."/>
        </authorList>
    </citation>
    <scope>NUCLEOTIDE SEQUENCE [LARGE SCALE GENOMIC DNA]</scope>
    <source>
        <strain evidence="3">IPBSL-7</strain>
    </source>
</reference>
<dbReference type="GO" id="GO:0004803">
    <property type="term" value="F:transposase activity"/>
    <property type="evidence" value="ECO:0007669"/>
    <property type="project" value="InterPro"/>
</dbReference>
<dbReference type="PANTHER" id="PTHR34614:SF2">
    <property type="entry name" value="TRANSPOSASE IS4-LIKE DOMAIN-CONTAINING PROTEIN"/>
    <property type="match status" value="1"/>
</dbReference>
<dbReference type="NCBIfam" id="NF033559">
    <property type="entry name" value="transpos_IS1634"/>
    <property type="match status" value="1"/>
</dbReference>
<proteinExistence type="predicted"/>
<accession>A0A1C0ARY9</accession>
<name>A0A1C0ARY9_9ACTN</name>
<dbReference type="RefSeq" id="WP_068749598.1">
    <property type="nucleotide sequence ID" value="NZ_MBQD01000002.1"/>
</dbReference>
<sequence length="498" mass="55856">MSPYVRTVKTASGATAVQVVWSNKRGSKQMDHIGSAHTAEDVEILKSVAQQRMTAGQDELDLGDGQPRKRALAIRASRSEHLWEALSAAFRAVGLETTSGGDEVFRQLVLARVIEPTSKLDAIRVLDEIGIKSPSYRTIERRLPLYAADPWRRRLAAGFAAHVGLGPATLVLYDVTTLYFETDEGDGFRESGFSKERRLEPQITIGLLADVRGFPLMVHAFEGNKAETTTMIPVLHQFMAAHRIPEVTVVADAGMLSDGNLKALAAAGLRYIVGQPIPKVFYQLEQWQKTHPGQDPVDQMILTQPWARGSLEAQQSETIYYQYRADRARRSLRGIDEQIRKATDAVAGKTAVKRNRFVRLEGGSKSVNRELEAKTRTLAGWKAYITNLEHPTPEYVIGAYHQLWQIEKSFRMSKSDLRARPIFHHKRDSIEAHLTIVFAALAVVRWLEATTGVSIKQLVKTLRRYRTIDIQAGDQIVTAEDPLPDDLTELLDRIHQRH</sequence>
<evidence type="ECO:0000313" key="2">
    <source>
        <dbReference type="EMBL" id="OCL37156.1"/>
    </source>
</evidence>
<dbReference type="InterPro" id="IPR002559">
    <property type="entry name" value="Transposase_11"/>
</dbReference>
<dbReference type="InterPro" id="IPR047654">
    <property type="entry name" value="IS1634_transpos"/>
</dbReference>
<comment type="caution">
    <text evidence="2">The sequence shown here is derived from an EMBL/GenBank/DDBJ whole genome shotgun (WGS) entry which is preliminary data.</text>
</comment>
<dbReference type="InterPro" id="IPR012337">
    <property type="entry name" value="RNaseH-like_sf"/>
</dbReference>
<dbReference type="Proteomes" id="UP000093501">
    <property type="component" value="Unassembled WGS sequence"/>
</dbReference>
<dbReference type="GO" id="GO:0006313">
    <property type="term" value="P:DNA transposition"/>
    <property type="evidence" value="ECO:0007669"/>
    <property type="project" value="InterPro"/>
</dbReference>
<evidence type="ECO:0000313" key="3">
    <source>
        <dbReference type="Proteomes" id="UP000093501"/>
    </source>
</evidence>
<organism evidence="2 3">
    <name type="scientific">Tessaracoccus lapidicaptus</name>
    <dbReference type="NCBI Taxonomy" id="1427523"/>
    <lineage>
        <taxon>Bacteria</taxon>
        <taxon>Bacillati</taxon>
        <taxon>Actinomycetota</taxon>
        <taxon>Actinomycetes</taxon>
        <taxon>Propionibacteriales</taxon>
        <taxon>Propionibacteriaceae</taxon>
        <taxon>Tessaracoccus</taxon>
    </lineage>
</organism>
<dbReference type="PANTHER" id="PTHR34614">
    <property type="match status" value="1"/>
</dbReference>
<dbReference type="GO" id="GO:0003677">
    <property type="term" value="F:DNA binding"/>
    <property type="evidence" value="ECO:0007669"/>
    <property type="project" value="InterPro"/>
</dbReference>
<dbReference type="AlphaFoldDB" id="A0A1C0ARY9"/>
<dbReference type="EMBL" id="MBQD01000002">
    <property type="protein sequence ID" value="OCL37156.1"/>
    <property type="molecule type" value="Genomic_DNA"/>
</dbReference>
<protein>
    <submittedName>
        <fullName evidence="2">Transposase</fullName>
    </submittedName>
</protein>